<protein>
    <submittedName>
        <fullName evidence="1">Uncharacterized protein</fullName>
    </submittedName>
</protein>
<proteinExistence type="predicted"/>
<reference evidence="1" key="1">
    <citation type="journal article" date="2015" name="Front. Microbiol.">
        <title>Combining genomic sequencing methods to explore viral diversity and reveal potential virus-host interactions.</title>
        <authorList>
            <person name="Chow C.E."/>
            <person name="Winget D.M."/>
            <person name="White R.A.III."/>
            <person name="Hallam S.J."/>
            <person name="Suttle C.A."/>
        </authorList>
    </citation>
    <scope>NUCLEOTIDE SEQUENCE</scope>
    <source>
        <strain evidence="1">Anoxic3_7</strain>
    </source>
</reference>
<sequence length="59" mass="6304">MSYFLTKAALLSCVNTLSPSLTTSIRPKSVAYAYESVPATTVSVCEPPTFSAQSRFPSV</sequence>
<dbReference type="EMBL" id="KR029582">
    <property type="protein sequence ID" value="AKH46374.1"/>
    <property type="molecule type" value="Genomic_DNA"/>
</dbReference>
<name>A0A0F7L1C9_9VIRU</name>
<accession>A0A0F7L1C9</accession>
<evidence type="ECO:0000313" key="1">
    <source>
        <dbReference type="EMBL" id="AKH46374.1"/>
    </source>
</evidence>
<reference evidence="1" key="2">
    <citation type="submission" date="2015-03" db="EMBL/GenBank/DDBJ databases">
        <authorList>
            <person name="Chow C.-E.T."/>
            <person name="Winget D.M."/>
            <person name="White R.A.III."/>
            <person name="Hallam S.J."/>
            <person name="Suttle C.A."/>
        </authorList>
    </citation>
    <scope>NUCLEOTIDE SEQUENCE</scope>
    <source>
        <strain evidence="1">Anoxic3_7</strain>
    </source>
</reference>
<organism evidence="1">
    <name type="scientific">uncultured marine virus</name>
    <dbReference type="NCBI Taxonomy" id="186617"/>
    <lineage>
        <taxon>Viruses</taxon>
        <taxon>environmental samples</taxon>
    </lineage>
</organism>